<gene>
    <name evidence="1" type="ORF">CPHO_10685</name>
</gene>
<dbReference type="KEGG" id="cpho:CPHO_10685"/>
<dbReference type="AlphaFoldDB" id="A0A1L7D560"/>
<evidence type="ECO:0000313" key="1">
    <source>
        <dbReference type="EMBL" id="APT93278.1"/>
    </source>
</evidence>
<keyword evidence="2" id="KW-1185">Reference proteome</keyword>
<dbReference type="Gene3D" id="1.10.1040.40">
    <property type="match status" value="1"/>
</dbReference>
<reference evidence="1 2" key="1">
    <citation type="submission" date="2014-08" db="EMBL/GenBank/DDBJ databases">
        <title>Complete genome sequence of Corynebacterium phocae M408/89/1(T)(=DSM 44612(T)), isolated from the common seal (Phoca vitulina).</title>
        <authorList>
            <person name="Ruckert C."/>
            <person name="Albersmeier A."/>
            <person name="Winkler A."/>
            <person name="Kalinowski J."/>
        </authorList>
    </citation>
    <scope>NUCLEOTIDE SEQUENCE [LARGE SCALE GENOMIC DNA]</scope>
    <source>
        <strain evidence="1 2">M408/89/1</strain>
    </source>
</reference>
<accession>A0A1L7D560</accession>
<name>A0A1L7D560_9CORY</name>
<dbReference type="Gene3D" id="3.40.50.720">
    <property type="entry name" value="NAD(P)-binding Rossmann-like Domain"/>
    <property type="match status" value="1"/>
</dbReference>
<sequence>MRVALLGKSREGTALAAGMAAAGHTVVENPGVDSLSGYDAFILAVDEGGISRVTQALEPDLRRAHIVIHTCLSTGVQVLDNLETLGVVVAAISPVSGNRWVVSAADELGLTIAQLILGEMGAQGCEIPDAERGLLAAQVAYAKMTRSIALAAQEAVRGLLDEDNDGDPLIGGRGVMAAFPHIGDPSLRRAYLAAASRYAEIHGDPSLEMWALLEENR</sequence>
<organism evidence="1 2">
    <name type="scientific">Corynebacterium phocae</name>
    <dbReference type="NCBI Taxonomy" id="161895"/>
    <lineage>
        <taxon>Bacteria</taxon>
        <taxon>Bacillati</taxon>
        <taxon>Actinomycetota</taxon>
        <taxon>Actinomycetes</taxon>
        <taxon>Mycobacteriales</taxon>
        <taxon>Corynebacteriaceae</taxon>
        <taxon>Corynebacterium</taxon>
    </lineage>
</organism>
<evidence type="ECO:0000313" key="2">
    <source>
        <dbReference type="Proteomes" id="UP000185491"/>
    </source>
</evidence>
<dbReference type="STRING" id="161895.CPHO_10685"/>
<proteinExistence type="predicted"/>
<dbReference type="Proteomes" id="UP000185491">
    <property type="component" value="Chromosome"/>
</dbReference>
<protein>
    <submittedName>
        <fullName evidence="1">Uncharacterized protein</fullName>
    </submittedName>
</protein>
<dbReference type="EMBL" id="CP009249">
    <property type="protein sequence ID" value="APT93278.1"/>
    <property type="molecule type" value="Genomic_DNA"/>
</dbReference>